<dbReference type="AlphaFoldDB" id="A0A3M7PIX4"/>
<accession>A0A3M7PIX4</accession>
<name>A0A3M7PIX4_BRAPC</name>
<sequence>NLFFLFSLTVKPRYNELLGRKIRIIIFFGLKKCLSSFNLSIASFELITCLFASCCSSISVSLSCFTGLFVAIESTISASLSALNQSYDLRQNFCQYLLHLDRLADLSDKSIPTNPDPTIFYLTIN</sequence>
<protein>
    <submittedName>
        <fullName evidence="1">Uncharacterized protein</fullName>
    </submittedName>
</protein>
<evidence type="ECO:0000313" key="2">
    <source>
        <dbReference type="Proteomes" id="UP000276133"/>
    </source>
</evidence>
<feature type="non-terminal residue" evidence="1">
    <location>
        <position position="1"/>
    </location>
</feature>
<gene>
    <name evidence="1" type="ORF">BpHYR1_026782</name>
</gene>
<dbReference type="EMBL" id="REGN01010417">
    <property type="protein sequence ID" value="RMZ99075.1"/>
    <property type="molecule type" value="Genomic_DNA"/>
</dbReference>
<organism evidence="1 2">
    <name type="scientific">Brachionus plicatilis</name>
    <name type="common">Marine rotifer</name>
    <name type="synonym">Brachionus muelleri</name>
    <dbReference type="NCBI Taxonomy" id="10195"/>
    <lineage>
        <taxon>Eukaryota</taxon>
        <taxon>Metazoa</taxon>
        <taxon>Spiralia</taxon>
        <taxon>Gnathifera</taxon>
        <taxon>Rotifera</taxon>
        <taxon>Eurotatoria</taxon>
        <taxon>Monogononta</taxon>
        <taxon>Pseudotrocha</taxon>
        <taxon>Ploima</taxon>
        <taxon>Brachionidae</taxon>
        <taxon>Brachionus</taxon>
    </lineage>
</organism>
<dbReference type="Proteomes" id="UP000276133">
    <property type="component" value="Unassembled WGS sequence"/>
</dbReference>
<evidence type="ECO:0000313" key="1">
    <source>
        <dbReference type="EMBL" id="RMZ99075.1"/>
    </source>
</evidence>
<reference evidence="1 2" key="1">
    <citation type="journal article" date="2018" name="Sci. Rep.">
        <title>Genomic signatures of local adaptation to the degree of environmental predictability in rotifers.</title>
        <authorList>
            <person name="Franch-Gras L."/>
            <person name="Hahn C."/>
            <person name="Garcia-Roger E.M."/>
            <person name="Carmona M.J."/>
            <person name="Serra M."/>
            <person name="Gomez A."/>
        </authorList>
    </citation>
    <scope>NUCLEOTIDE SEQUENCE [LARGE SCALE GENOMIC DNA]</scope>
    <source>
        <strain evidence="1">HYR1</strain>
    </source>
</reference>
<comment type="caution">
    <text evidence="1">The sequence shown here is derived from an EMBL/GenBank/DDBJ whole genome shotgun (WGS) entry which is preliminary data.</text>
</comment>
<keyword evidence="2" id="KW-1185">Reference proteome</keyword>
<proteinExistence type="predicted"/>